<keyword evidence="1" id="KW-0560">Oxidoreductase</keyword>
<dbReference type="Pfam" id="PF01408">
    <property type="entry name" value="GFO_IDH_MocA"/>
    <property type="match status" value="1"/>
</dbReference>
<dbReference type="PANTHER" id="PTHR43818:SF11">
    <property type="entry name" value="BCDNA.GH03377"/>
    <property type="match status" value="1"/>
</dbReference>
<evidence type="ECO:0000259" key="3">
    <source>
        <dbReference type="Pfam" id="PF01408"/>
    </source>
</evidence>
<sequence length="434" mass="46214">MTPIEGCSMERIPLAIVGCGGMGTRHLYGLAELERASLNPFELVAVVDVDPGRAERLADEAESWLGRRRPSRCVDVRQLVKAGATAVDITTVPRFHHSLAAEAIALGLDVMVEKPVGLTIAAAQQLAREIRGSDRILSVAENFRRDPTNRLVKELIDTGVLGQPRYFHQSSGGGGNLMAISMWRHLKDESGILFDAGTHYTDMMEYYLGPVTSAYAQMRLFEPIRYNPAATGGTPASNPGGVYGQSQAAMPAEFEATAEDALYAMVNFASGAVGQYAENRAEHGRDTWARSVHGSAGAVEIPKDRSGQPLVLTLDRTHTYTGAEILPLVPDFQLDDATAALFGGGQATAYGLDFETVDRLLLAVEYAEFGSCIGSRTRPEVGLEEGLRAIAVCYAMMESGAAGGAIVTVDDVLDGSVSGYQASIDAAIEIGANA</sequence>
<evidence type="ECO:0000256" key="1">
    <source>
        <dbReference type="ARBA" id="ARBA00023002"/>
    </source>
</evidence>
<dbReference type="InterPro" id="IPR055170">
    <property type="entry name" value="GFO_IDH_MocA-like_dom"/>
</dbReference>
<evidence type="ECO:0000259" key="4">
    <source>
        <dbReference type="Pfam" id="PF22725"/>
    </source>
</evidence>
<reference evidence="5 6" key="1">
    <citation type="submission" date="2019-03" db="EMBL/GenBank/DDBJ databases">
        <title>Genomic features of bacteria from cold environments.</title>
        <authorList>
            <person name="Shen L."/>
        </authorList>
    </citation>
    <scope>NUCLEOTIDE SEQUENCE [LARGE SCALE GENOMIC DNA]</scope>
    <source>
        <strain evidence="6">T3246-1</strain>
    </source>
</reference>
<comment type="caution">
    <text evidence="5">The sequence shown here is derived from an EMBL/GenBank/DDBJ whole genome shotgun (WGS) entry which is preliminary data.</text>
</comment>
<protein>
    <submittedName>
        <fullName evidence="5">Gfo/Idh/MocA family oxidoreductase</fullName>
    </submittedName>
</protein>
<dbReference type="Proteomes" id="UP000504882">
    <property type="component" value="Unassembled WGS sequence"/>
</dbReference>
<dbReference type="InterPro" id="IPR036291">
    <property type="entry name" value="NAD(P)-bd_dom_sf"/>
</dbReference>
<name>A0ABY2E766_9MICO</name>
<dbReference type="Pfam" id="PF22725">
    <property type="entry name" value="GFO_IDH_MocA_C3"/>
    <property type="match status" value="1"/>
</dbReference>
<dbReference type="Gene3D" id="3.40.50.720">
    <property type="entry name" value="NAD(P)-binding Rossmann-like Domain"/>
    <property type="match status" value="1"/>
</dbReference>
<dbReference type="EMBL" id="SMNA01000002">
    <property type="protein sequence ID" value="TDE97402.1"/>
    <property type="molecule type" value="Genomic_DNA"/>
</dbReference>
<dbReference type="InterPro" id="IPR050463">
    <property type="entry name" value="Gfo/Idh/MocA_oxidrdct_glycsds"/>
</dbReference>
<dbReference type="SUPFAM" id="SSF51735">
    <property type="entry name" value="NAD(P)-binding Rossmann-fold domains"/>
    <property type="match status" value="1"/>
</dbReference>
<keyword evidence="6" id="KW-1185">Reference proteome</keyword>
<dbReference type="SUPFAM" id="SSF55347">
    <property type="entry name" value="Glyceraldehyde-3-phosphate dehydrogenase-like, C-terminal domain"/>
    <property type="match status" value="1"/>
</dbReference>
<dbReference type="InterPro" id="IPR000683">
    <property type="entry name" value="Gfo/Idh/MocA-like_OxRdtase_N"/>
</dbReference>
<proteinExistence type="predicted"/>
<evidence type="ECO:0000313" key="5">
    <source>
        <dbReference type="EMBL" id="TDE97402.1"/>
    </source>
</evidence>
<accession>A0ABY2E766</accession>
<gene>
    <name evidence="5" type="ORF">EXU48_04190</name>
</gene>
<organism evidence="5 6">
    <name type="scientific">Occultella glacieicola</name>
    <dbReference type="NCBI Taxonomy" id="2518684"/>
    <lineage>
        <taxon>Bacteria</taxon>
        <taxon>Bacillati</taxon>
        <taxon>Actinomycetota</taxon>
        <taxon>Actinomycetes</taxon>
        <taxon>Micrococcales</taxon>
        <taxon>Ruaniaceae</taxon>
        <taxon>Occultella</taxon>
    </lineage>
</organism>
<evidence type="ECO:0000256" key="2">
    <source>
        <dbReference type="ARBA" id="ARBA00023027"/>
    </source>
</evidence>
<keyword evidence="2" id="KW-0520">NAD</keyword>
<feature type="domain" description="Gfo/Idh/MocA-like oxidoreductase N-terminal" evidence="3">
    <location>
        <begin position="14"/>
        <end position="140"/>
    </location>
</feature>
<evidence type="ECO:0000313" key="6">
    <source>
        <dbReference type="Proteomes" id="UP000504882"/>
    </source>
</evidence>
<dbReference type="PANTHER" id="PTHR43818">
    <property type="entry name" value="BCDNA.GH03377"/>
    <property type="match status" value="1"/>
</dbReference>
<dbReference type="Gene3D" id="3.30.360.10">
    <property type="entry name" value="Dihydrodipicolinate Reductase, domain 2"/>
    <property type="match status" value="1"/>
</dbReference>
<feature type="domain" description="GFO/IDH/MocA-like oxidoreductase" evidence="4">
    <location>
        <begin position="150"/>
        <end position="299"/>
    </location>
</feature>